<proteinExistence type="predicted"/>
<reference evidence="4" key="1">
    <citation type="journal article" date="2019" name="Int. J. Syst. Evol. Microbiol.">
        <title>The Global Catalogue of Microorganisms (GCM) 10K type strain sequencing project: providing services to taxonomists for standard genome sequencing and annotation.</title>
        <authorList>
            <consortium name="The Broad Institute Genomics Platform"/>
            <consortium name="The Broad Institute Genome Sequencing Center for Infectious Disease"/>
            <person name="Wu L."/>
            <person name="Ma J."/>
        </authorList>
    </citation>
    <scope>NUCLEOTIDE SEQUENCE [LARGE SCALE GENOMIC DNA]</scope>
    <source>
        <strain evidence="4">NBRC 110608</strain>
    </source>
</reference>
<protein>
    <recommendedName>
        <fullName evidence="2">SAV-6107-like HEPN domain-containing protein</fullName>
    </recommendedName>
</protein>
<feature type="compositionally biased region" description="Low complexity" evidence="1">
    <location>
        <begin position="20"/>
        <end position="39"/>
    </location>
</feature>
<dbReference type="InterPro" id="IPR040891">
    <property type="entry name" value="HEPN_SAV_6107"/>
</dbReference>
<feature type="domain" description="SAV-6107-like HEPN" evidence="2">
    <location>
        <begin position="66"/>
        <end position="159"/>
    </location>
</feature>
<evidence type="ECO:0000256" key="1">
    <source>
        <dbReference type="SAM" id="MobiDB-lite"/>
    </source>
</evidence>
<keyword evidence="4" id="KW-1185">Reference proteome</keyword>
<name>A0ABN6YJV7_9MICO</name>
<evidence type="ECO:0000313" key="3">
    <source>
        <dbReference type="EMBL" id="BDZ57779.1"/>
    </source>
</evidence>
<dbReference type="Proteomes" id="UP001321421">
    <property type="component" value="Chromosome"/>
</dbReference>
<organism evidence="3 4">
    <name type="scientific">Barrientosiimonas endolithica</name>
    <dbReference type="NCBI Taxonomy" id="1535208"/>
    <lineage>
        <taxon>Bacteria</taxon>
        <taxon>Bacillati</taxon>
        <taxon>Actinomycetota</taxon>
        <taxon>Actinomycetes</taxon>
        <taxon>Micrococcales</taxon>
        <taxon>Dermacoccaceae</taxon>
        <taxon>Barrientosiimonas</taxon>
    </lineage>
</organism>
<feature type="region of interest" description="Disordered" evidence="1">
    <location>
        <begin position="1"/>
        <end position="43"/>
    </location>
</feature>
<dbReference type="Pfam" id="PF18726">
    <property type="entry name" value="HEPN_SAV_6107"/>
    <property type="match status" value="1"/>
</dbReference>
<gene>
    <name evidence="3" type="ORF">GCM10025872_14360</name>
</gene>
<sequence>MATPIAAATPSGRATRPVRTATAKTTKSRASAPTARATPCSSVPTAPVAGAVLELVERSRTGLLAACHASGAAERFTLAHLAALRAGAALLAARGQAGRRSRPRSVWETIPAAAPELTEWATFFAGTARRRQELERGAEASVREADDLVRQAETFLELVLAHLGLPVQASVTTCITPITRA</sequence>
<accession>A0ABN6YJV7</accession>
<evidence type="ECO:0000313" key="4">
    <source>
        <dbReference type="Proteomes" id="UP001321421"/>
    </source>
</evidence>
<dbReference type="EMBL" id="AP027735">
    <property type="protein sequence ID" value="BDZ57779.1"/>
    <property type="molecule type" value="Genomic_DNA"/>
</dbReference>
<dbReference type="RefSeq" id="WP_289232695.1">
    <property type="nucleotide sequence ID" value="NZ_AP027735.1"/>
</dbReference>
<evidence type="ECO:0000259" key="2">
    <source>
        <dbReference type="Pfam" id="PF18726"/>
    </source>
</evidence>